<sequence>MKIRQLLILPLVFCCLHTTTLLGQTRKAPVNLIFDTDIGPDYDDVGAITLLHALADSGQVRILATVASNSSKYIGPTLDVMNTYFGRPNLPVGVVRGRAVELQASQGWDSLLVARYPHDLKTNQQAEDATVLYRRLLADQPDNSMTIVTVGFFTNMANLLESKPDRYSSLDGAALVRRKVKQVVSMAANFGPDMGKHREFNVEKDALASVYVFKNWPTPILFSGFEIGSRIFTGLPLVASSYQNSPGKDVFARSIPMDKNDKNGRMSWDQTAVLVAIKGYEPYYSIVEGRIIPKADGSNGWDPAGRGHAYLVEKMPAAQVQAVIDQLMLHQPVRR</sequence>
<dbReference type="InterPro" id="IPR001910">
    <property type="entry name" value="Inosine/uridine_hydrolase_dom"/>
</dbReference>
<dbReference type="SUPFAM" id="SSF53590">
    <property type="entry name" value="Nucleoside hydrolase"/>
    <property type="match status" value="1"/>
</dbReference>
<name>A0A1P9WX38_9BACT</name>
<gene>
    <name evidence="2" type="ORF">AWR27_11820</name>
</gene>
<dbReference type="GO" id="GO:0016799">
    <property type="term" value="F:hydrolase activity, hydrolyzing N-glycosyl compounds"/>
    <property type="evidence" value="ECO:0007669"/>
    <property type="project" value="InterPro"/>
</dbReference>
<dbReference type="Proteomes" id="UP000187941">
    <property type="component" value="Chromosome"/>
</dbReference>
<reference evidence="2 3" key="1">
    <citation type="submission" date="2016-01" db="EMBL/GenBank/DDBJ databases">
        <authorList>
            <person name="Oliw E.H."/>
        </authorList>
    </citation>
    <scope>NUCLEOTIDE SEQUENCE [LARGE SCALE GENOMIC DNA]</scope>
    <source>
        <strain evidence="2 3">DY10</strain>
    </source>
</reference>
<dbReference type="PANTHER" id="PTHR43264">
    <property type="match status" value="1"/>
</dbReference>
<dbReference type="OrthoDB" id="128573at2"/>
<dbReference type="Gene3D" id="3.90.245.10">
    <property type="entry name" value="Ribonucleoside hydrolase-like"/>
    <property type="match status" value="1"/>
</dbReference>
<protein>
    <submittedName>
        <fullName evidence="2">Nucleoside hydrolase</fullName>
    </submittedName>
</protein>
<dbReference type="EMBL" id="CP014263">
    <property type="protein sequence ID" value="AQG79952.1"/>
    <property type="molecule type" value="Genomic_DNA"/>
</dbReference>
<accession>A0A1P9WX38</accession>
<dbReference type="PANTHER" id="PTHR43264:SF1">
    <property type="entry name" value="INOSINE_URIDINE-PREFERRING NUCLEOSIDE HYDROLASE DOMAIN-CONTAINING PROTEIN"/>
    <property type="match status" value="1"/>
</dbReference>
<dbReference type="AlphaFoldDB" id="A0A1P9WX38"/>
<evidence type="ECO:0000259" key="1">
    <source>
        <dbReference type="Pfam" id="PF01156"/>
    </source>
</evidence>
<evidence type="ECO:0000313" key="3">
    <source>
        <dbReference type="Proteomes" id="UP000187941"/>
    </source>
</evidence>
<evidence type="ECO:0000313" key="2">
    <source>
        <dbReference type="EMBL" id="AQG79952.1"/>
    </source>
</evidence>
<organism evidence="2 3">
    <name type="scientific">Spirosoma montaniterrae</name>
    <dbReference type="NCBI Taxonomy" id="1178516"/>
    <lineage>
        <taxon>Bacteria</taxon>
        <taxon>Pseudomonadati</taxon>
        <taxon>Bacteroidota</taxon>
        <taxon>Cytophagia</taxon>
        <taxon>Cytophagales</taxon>
        <taxon>Cytophagaceae</taxon>
        <taxon>Spirosoma</taxon>
    </lineage>
</organism>
<dbReference type="STRING" id="1178516.AWR27_11820"/>
<dbReference type="KEGG" id="smon:AWR27_11820"/>
<keyword evidence="2" id="KW-0378">Hydrolase</keyword>
<dbReference type="InterPro" id="IPR036452">
    <property type="entry name" value="Ribo_hydro-like"/>
</dbReference>
<dbReference type="Pfam" id="PF01156">
    <property type="entry name" value="IU_nuc_hydro"/>
    <property type="match status" value="1"/>
</dbReference>
<dbReference type="RefSeq" id="WP_077131383.1">
    <property type="nucleotide sequence ID" value="NZ_CP014263.1"/>
</dbReference>
<proteinExistence type="predicted"/>
<keyword evidence="3" id="KW-1185">Reference proteome</keyword>
<feature type="domain" description="Inosine/uridine-preferring nucleoside hydrolase" evidence="1">
    <location>
        <begin position="32"/>
        <end position="278"/>
    </location>
</feature>